<comment type="function">
    <text evidence="7">Provides the (R)-glutamate required for cell wall biosynthesis.</text>
</comment>
<dbReference type="RefSeq" id="WP_191071028.1">
    <property type="nucleotide sequence ID" value="NZ_CP060506.1"/>
</dbReference>
<dbReference type="HAMAP" id="MF_00258">
    <property type="entry name" value="Glu_racemase"/>
    <property type="match status" value="1"/>
</dbReference>
<dbReference type="InterPro" id="IPR018187">
    <property type="entry name" value="Asp/Glu_racemase_AS_1"/>
</dbReference>
<keyword evidence="9" id="KW-1185">Reference proteome</keyword>
<dbReference type="GO" id="GO:0008881">
    <property type="term" value="F:glutamate racemase activity"/>
    <property type="evidence" value="ECO:0007669"/>
    <property type="project" value="UniProtKB-UniRule"/>
</dbReference>
<dbReference type="PANTHER" id="PTHR21198">
    <property type="entry name" value="GLUTAMATE RACEMASE"/>
    <property type="match status" value="1"/>
</dbReference>
<proteinExistence type="inferred from homology"/>
<dbReference type="InterPro" id="IPR033134">
    <property type="entry name" value="Asp/Glu_racemase_AS_2"/>
</dbReference>
<dbReference type="GO" id="GO:0009252">
    <property type="term" value="P:peptidoglycan biosynthetic process"/>
    <property type="evidence" value="ECO:0007669"/>
    <property type="project" value="UniProtKB-UniRule"/>
</dbReference>
<evidence type="ECO:0000313" key="8">
    <source>
        <dbReference type="EMBL" id="MBD3688939.1"/>
    </source>
</evidence>
<name>A0A8I0GF76_9ACTO</name>
<sequence length="269" mass="28470">MNNAPIGIFDSGVGGLTVARSVLDVLPHEQILYVGDTAHTPYGDKPLAQVRTYALQIMDDLVDSGVKMIVIACNTASSAVLHDARERYTDSRGIPVVEVVVPAAHAALRATTNHRIGVIGTVATVTSGVYQDTLSVVPGVEVYANACPRFVEFAEAGITTGDDLLAVARSYLEPLIAHDIDTLVLGCTHYPLLAGAISYVCGDGVTLVSSSSTTARRAYAELARADLMRDPRLDPPVHRFTATGPADRFLALAHRILGPNVEGLDPVTT</sequence>
<evidence type="ECO:0000256" key="1">
    <source>
        <dbReference type="ARBA" id="ARBA00001602"/>
    </source>
</evidence>
<keyword evidence="6 7" id="KW-0961">Cell wall biogenesis/degradation</keyword>
<organism evidence="8 9">
    <name type="scientific">Nanchangia anserum</name>
    <dbReference type="NCBI Taxonomy" id="2692125"/>
    <lineage>
        <taxon>Bacteria</taxon>
        <taxon>Bacillati</taxon>
        <taxon>Actinomycetota</taxon>
        <taxon>Actinomycetes</taxon>
        <taxon>Actinomycetales</taxon>
        <taxon>Actinomycetaceae</taxon>
        <taxon>Nanchangia</taxon>
    </lineage>
</organism>
<comment type="caution">
    <text evidence="8">The sequence shown here is derived from an EMBL/GenBank/DDBJ whole genome shotgun (WGS) entry which is preliminary data.</text>
</comment>
<keyword evidence="4 7" id="KW-0573">Peptidoglycan synthesis</keyword>
<feature type="binding site" evidence="7">
    <location>
        <begin position="74"/>
        <end position="75"/>
    </location>
    <ligand>
        <name>substrate</name>
    </ligand>
</feature>
<accession>A0A8I0GF76</accession>
<keyword evidence="5 7" id="KW-0413">Isomerase</keyword>
<dbReference type="Pfam" id="PF01177">
    <property type="entry name" value="Asp_Glu_race"/>
    <property type="match status" value="1"/>
</dbReference>
<protein>
    <recommendedName>
        <fullName evidence="2 7">Glutamate racemase</fullName>
        <ecNumber evidence="2 7">5.1.1.3</ecNumber>
    </recommendedName>
</protein>
<keyword evidence="3 7" id="KW-0133">Cell shape</keyword>
<dbReference type="GO" id="GO:0008360">
    <property type="term" value="P:regulation of cell shape"/>
    <property type="evidence" value="ECO:0007669"/>
    <property type="project" value="UniProtKB-KW"/>
</dbReference>
<comment type="similarity">
    <text evidence="7">Belongs to the aspartate/glutamate racemases family.</text>
</comment>
<dbReference type="NCBIfam" id="TIGR00067">
    <property type="entry name" value="glut_race"/>
    <property type="match status" value="1"/>
</dbReference>
<feature type="active site" description="Proton donor/acceptor" evidence="7">
    <location>
        <position position="187"/>
    </location>
</feature>
<dbReference type="Gene3D" id="3.40.50.1860">
    <property type="match status" value="2"/>
</dbReference>
<dbReference type="SUPFAM" id="SSF53681">
    <property type="entry name" value="Aspartate/glutamate racemase"/>
    <property type="match status" value="2"/>
</dbReference>
<dbReference type="EMBL" id="JACRUO010000001">
    <property type="protein sequence ID" value="MBD3688939.1"/>
    <property type="molecule type" value="Genomic_DNA"/>
</dbReference>
<dbReference type="InterPro" id="IPR015942">
    <property type="entry name" value="Asp/Glu/hydantoin_racemase"/>
</dbReference>
<dbReference type="PROSITE" id="PS00924">
    <property type="entry name" value="ASP_GLU_RACEMASE_2"/>
    <property type="match status" value="1"/>
</dbReference>
<dbReference type="GO" id="GO:0071555">
    <property type="term" value="P:cell wall organization"/>
    <property type="evidence" value="ECO:0007669"/>
    <property type="project" value="UniProtKB-KW"/>
</dbReference>
<evidence type="ECO:0000256" key="4">
    <source>
        <dbReference type="ARBA" id="ARBA00022984"/>
    </source>
</evidence>
<feature type="active site" description="Proton donor/acceptor" evidence="7">
    <location>
        <position position="73"/>
    </location>
</feature>
<evidence type="ECO:0000256" key="3">
    <source>
        <dbReference type="ARBA" id="ARBA00022960"/>
    </source>
</evidence>
<dbReference type="InterPro" id="IPR004391">
    <property type="entry name" value="Glu_race"/>
</dbReference>
<gene>
    <name evidence="7" type="primary">murI</name>
    <name evidence="8" type="ORF">H8R10_01635</name>
</gene>
<evidence type="ECO:0000313" key="9">
    <source>
        <dbReference type="Proteomes" id="UP000627538"/>
    </source>
</evidence>
<reference evidence="8 9" key="1">
    <citation type="submission" date="2020-08" db="EMBL/GenBank/DDBJ databases">
        <title>Winkia gen. nov., sp. nov., isolated from faeces of the Anser albifrons in China.</title>
        <authorList>
            <person name="Liu Q."/>
        </authorList>
    </citation>
    <scope>NUCLEOTIDE SEQUENCE [LARGE SCALE GENOMIC DNA]</scope>
    <source>
        <strain evidence="8 9">C62</strain>
    </source>
</reference>
<evidence type="ECO:0000256" key="6">
    <source>
        <dbReference type="ARBA" id="ARBA00023316"/>
    </source>
</evidence>
<dbReference type="AlphaFoldDB" id="A0A8I0GF76"/>
<dbReference type="InterPro" id="IPR001920">
    <property type="entry name" value="Asp/Glu_race"/>
</dbReference>
<dbReference type="UniPathway" id="UPA00219"/>
<feature type="binding site" evidence="7">
    <location>
        <begin position="42"/>
        <end position="43"/>
    </location>
    <ligand>
        <name>substrate</name>
    </ligand>
</feature>
<evidence type="ECO:0000256" key="2">
    <source>
        <dbReference type="ARBA" id="ARBA00013090"/>
    </source>
</evidence>
<dbReference type="PANTHER" id="PTHR21198:SF2">
    <property type="entry name" value="GLUTAMATE RACEMASE"/>
    <property type="match status" value="1"/>
</dbReference>
<dbReference type="FunFam" id="3.40.50.1860:FF:000001">
    <property type="entry name" value="Glutamate racemase"/>
    <property type="match status" value="1"/>
</dbReference>
<feature type="binding site" evidence="7">
    <location>
        <begin position="10"/>
        <end position="11"/>
    </location>
    <ligand>
        <name>substrate</name>
    </ligand>
</feature>
<dbReference type="Proteomes" id="UP000627538">
    <property type="component" value="Unassembled WGS sequence"/>
</dbReference>
<feature type="binding site" evidence="7">
    <location>
        <begin position="188"/>
        <end position="189"/>
    </location>
    <ligand>
        <name>substrate</name>
    </ligand>
</feature>
<dbReference type="EC" id="5.1.1.3" evidence="2 7"/>
<comment type="pathway">
    <text evidence="7">Cell wall biogenesis; peptidoglycan biosynthesis.</text>
</comment>
<dbReference type="PROSITE" id="PS00923">
    <property type="entry name" value="ASP_GLU_RACEMASE_1"/>
    <property type="match status" value="1"/>
</dbReference>
<evidence type="ECO:0000256" key="7">
    <source>
        <dbReference type="HAMAP-Rule" id="MF_00258"/>
    </source>
</evidence>
<comment type="catalytic activity">
    <reaction evidence="1 7">
        <text>L-glutamate = D-glutamate</text>
        <dbReference type="Rhea" id="RHEA:12813"/>
        <dbReference type="ChEBI" id="CHEBI:29985"/>
        <dbReference type="ChEBI" id="CHEBI:29986"/>
        <dbReference type="EC" id="5.1.1.3"/>
    </reaction>
</comment>
<evidence type="ECO:0000256" key="5">
    <source>
        <dbReference type="ARBA" id="ARBA00023235"/>
    </source>
</evidence>